<feature type="transmembrane region" description="Helical" evidence="1">
    <location>
        <begin position="6"/>
        <end position="22"/>
    </location>
</feature>
<reference evidence="2 3" key="1">
    <citation type="journal article" date="2008" name="Proc. Natl. Acad. Sci. U.S.A.">
        <title>Niche adaptation and genome expansion in the chlorophyll d-producing cyanobacterium Acaryochloris marina.</title>
        <authorList>
            <person name="Swingley W.D."/>
            <person name="Chen M."/>
            <person name="Cheung P.C."/>
            <person name="Conrad A.L."/>
            <person name="Dejesa L.C."/>
            <person name="Hao J."/>
            <person name="Honchak B.M."/>
            <person name="Karbach L.E."/>
            <person name="Kurdoglu A."/>
            <person name="Lahiri S."/>
            <person name="Mastrian S.D."/>
            <person name="Miyashita H."/>
            <person name="Page L."/>
            <person name="Ramakrishna P."/>
            <person name="Satoh S."/>
            <person name="Sattley W.M."/>
            <person name="Shimada Y."/>
            <person name="Taylor H.L."/>
            <person name="Tomo T."/>
            <person name="Tsuchiya T."/>
            <person name="Wang Z.T."/>
            <person name="Raymond J."/>
            <person name="Mimuro M."/>
            <person name="Blankenship R.E."/>
            <person name="Touchman J.W."/>
        </authorList>
    </citation>
    <scope>NUCLEOTIDE SEQUENCE [LARGE SCALE GENOMIC DNA]</scope>
    <source>
        <strain evidence="3">MBIC 11017</strain>
    </source>
</reference>
<dbReference type="eggNOG" id="ENOG5034394">
    <property type="taxonomic scope" value="Bacteria"/>
</dbReference>
<feature type="transmembrane region" description="Helical" evidence="1">
    <location>
        <begin position="29"/>
        <end position="49"/>
    </location>
</feature>
<dbReference type="OrthoDB" id="9834122at2"/>
<name>B0C0W8_ACAM1</name>
<proteinExistence type="predicted"/>
<keyword evidence="1" id="KW-0472">Membrane</keyword>
<dbReference type="RefSeq" id="WP_012162703.1">
    <property type="nucleotide sequence ID" value="NC_009925.1"/>
</dbReference>
<dbReference type="HOGENOM" id="CLU_2434044_0_0_3"/>
<dbReference type="EMBL" id="CP000828">
    <property type="protein sequence ID" value="ABW27227.1"/>
    <property type="molecule type" value="Genomic_DNA"/>
</dbReference>
<dbReference type="KEGG" id="amr:AM1_2214"/>
<protein>
    <submittedName>
        <fullName evidence="2">Uncharacterized protein</fullName>
    </submittedName>
</protein>
<dbReference type="Proteomes" id="UP000000268">
    <property type="component" value="Chromosome"/>
</dbReference>
<evidence type="ECO:0000313" key="3">
    <source>
        <dbReference type="Proteomes" id="UP000000268"/>
    </source>
</evidence>
<organism evidence="2 3">
    <name type="scientific">Acaryochloris marina (strain MBIC 11017)</name>
    <dbReference type="NCBI Taxonomy" id="329726"/>
    <lineage>
        <taxon>Bacteria</taxon>
        <taxon>Bacillati</taxon>
        <taxon>Cyanobacteriota</taxon>
        <taxon>Cyanophyceae</taxon>
        <taxon>Acaryochloridales</taxon>
        <taxon>Acaryochloridaceae</taxon>
        <taxon>Acaryochloris</taxon>
    </lineage>
</organism>
<accession>B0C0W8</accession>
<feature type="transmembrane region" description="Helical" evidence="1">
    <location>
        <begin position="64"/>
        <end position="86"/>
    </location>
</feature>
<keyword evidence="1" id="KW-0812">Transmembrane</keyword>
<keyword evidence="3" id="KW-1185">Reference proteome</keyword>
<evidence type="ECO:0000256" key="1">
    <source>
        <dbReference type="SAM" id="Phobius"/>
    </source>
</evidence>
<sequence>MTPLEVGILVLVLFCGLFLWQQSGFKCPLYIHVIGGCATALGFLIASNIEPHTPINDWWLLGKWWAVLIMPAFVYGSFAVYGVSIYSQDE</sequence>
<dbReference type="AlphaFoldDB" id="B0C0W8"/>
<evidence type="ECO:0000313" key="2">
    <source>
        <dbReference type="EMBL" id="ABW27227.1"/>
    </source>
</evidence>
<gene>
    <name evidence="2" type="ordered locus">AM1_2214</name>
</gene>
<keyword evidence="1" id="KW-1133">Transmembrane helix</keyword>